<feature type="modified residue" description="4-aspartylphosphate" evidence="15">
    <location>
        <position position="539"/>
    </location>
</feature>
<keyword evidence="22" id="KW-1185">Reference proteome</keyword>
<comment type="subcellular location">
    <subcellularLocation>
        <location evidence="2">Cell membrane</location>
        <topology evidence="2">Multi-pass membrane protein</topology>
    </subcellularLocation>
</comment>
<keyword evidence="16" id="KW-0175">Coiled coil</keyword>
<dbReference type="InterPro" id="IPR036890">
    <property type="entry name" value="HATPase_C_sf"/>
</dbReference>
<keyword evidence="9 21" id="KW-0418">Kinase</keyword>
<keyword evidence="10" id="KW-0067">ATP-binding</keyword>
<dbReference type="CDD" id="cd17546">
    <property type="entry name" value="REC_hyHK_CKI1_RcsC-like"/>
    <property type="match status" value="1"/>
</dbReference>
<evidence type="ECO:0000256" key="2">
    <source>
        <dbReference type="ARBA" id="ARBA00004651"/>
    </source>
</evidence>
<evidence type="ECO:0000256" key="15">
    <source>
        <dbReference type="PROSITE-ProRule" id="PRU00169"/>
    </source>
</evidence>
<evidence type="ECO:0000259" key="18">
    <source>
        <dbReference type="PROSITE" id="PS50109"/>
    </source>
</evidence>
<feature type="coiled-coil region" evidence="16">
    <location>
        <begin position="209"/>
        <end position="240"/>
    </location>
</feature>
<keyword evidence="6" id="KW-0808">Transferase</keyword>
<dbReference type="SUPFAM" id="SSF47226">
    <property type="entry name" value="Histidine-containing phosphotransfer domain, HPT domain"/>
    <property type="match status" value="1"/>
</dbReference>
<evidence type="ECO:0000256" key="6">
    <source>
        <dbReference type="ARBA" id="ARBA00022679"/>
    </source>
</evidence>
<evidence type="ECO:0000313" key="22">
    <source>
        <dbReference type="Proteomes" id="UP000181985"/>
    </source>
</evidence>
<dbReference type="EC" id="2.7.13.3" evidence="3"/>
<feature type="transmembrane region" description="Helical" evidence="17">
    <location>
        <begin position="186"/>
        <end position="210"/>
    </location>
</feature>
<evidence type="ECO:0000259" key="20">
    <source>
        <dbReference type="PROSITE" id="PS50894"/>
    </source>
</evidence>
<dbReference type="PROSITE" id="PS50109">
    <property type="entry name" value="HIS_KIN"/>
    <property type="match status" value="1"/>
</dbReference>
<keyword evidence="7 17" id="KW-0812">Transmembrane</keyword>
<keyword evidence="5 15" id="KW-0597">Phosphoprotein</keyword>
<dbReference type="CDD" id="cd00082">
    <property type="entry name" value="HisKA"/>
    <property type="match status" value="1"/>
</dbReference>
<dbReference type="InterPro" id="IPR001789">
    <property type="entry name" value="Sig_transdc_resp-reg_receiver"/>
</dbReference>
<dbReference type="InterPro" id="IPR003661">
    <property type="entry name" value="HisK_dim/P_dom"/>
</dbReference>
<dbReference type="PANTHER" id="PTHR45339:SF1">
    <property type="entry name" value="HYBRID SIGNAL TRANSDUCTION HISTIDINE KINASE J"/>
    <property type="match status" value="1"/>
</dbReference>
<dbReference type="SUPFAM" id="SSF55874">
    <property type="entry name" value="ATPase domain of HSP90 chaperone/DNA topoisomerase II/histidine kinase"/>
    <property type="match status" value="1"/>
</dbReference>
<dbReference type="Gene3D" id="1.20.120.160">
    <property type="entry name" value="HPT domain"/>
    <property type="match status" value="1"/>
</dbReference>
<dbReference type="SUPFAM" id="SSF52172">
    <property type="entry name" value="CheY-like"/>
    <property type="match status" value="1"/>
</dbReference>
<evidence type="ECO:0000256" key="4">
    <source>
        <dbReference type="ARBA" id="ARBA00022475"/>
    </source>
</evidence>
<evidence type="ECO:0000256" key="14">
    <source>
        <dbReference type="PROSITE-ProRule" id="PRU00110"/>
    </source>
</evidence>
<sequence>MARRADHRALRRRPAVLHYPLRLKLGAIAALVFFAAALVVVGLVAWRQASLAESVGGDAAWHAYKLDRDTVQLRSFLGRPDLPDGALSTLRVRFDLLYSRMNLLQEGDITRLLEDIDLADPLLAQIDLHLEALDERIQGLQRLDDEARTALASRLGLLGGVTERLLVAINGHLAEVTIQEREELQILYGVLLLLILSMSLAASLVVAFLFREARDNAAARRELETLSRELEVTARRAESSSRAKSDFLATVSHEIRTPLNGVIGMSDLLQDQPLPSRARHFADTLHESARRLLDLINDILDLSKIEAQRLELEEHPFDLAELVDGAVSLFVPRAQARGLRLESELDPGLPACLRGDAGRLRQVLLNLLSNAIKFTEQGEVRLGVRRHGEGQVLFEVIDSGIGIAPDCRAQLFEPFQQGDPSTARRFGGTGLGLAISKRLIEAQGGRLDLESEEGIGSRFWFVLSLATGTCVEEAGNETRQLPEGQLIDARLLVVEDDAVNQQVARAMLERLGCRVSVAETAEEALRLTAAERFDLIFMDVQLPGMDGLEATRRLRARGDGASEVPVLAMTAGGARGDQARCLAAGMNGYLTKPLFQQALVAVLRRHLRRAGSAPQADPPLDSTTLSALGDSLGQQGLTALIILYRRQAADHLAGLEQAVADGLAHQVEYLAHRLKGESSSLGAVKVAALASRLEQLGREGRLDEVAVTLGALHRCLAHSLVSLETWSPGARGPSGRASRGSDSA</sequence>
<dbReference type="SMART" id="SM00388">
    <property type="entry name" value="HisKA"/>
    <property type="match status" value="1"/>
</dbReference>
<dbReference type="Pfam" id="PF00072">
    <property type="entry name" value="Response_reg"/>
    <property type="match status" value="1"/>
</dbReference>
<organism evidence="21 22">
    <name type="scientific">Halomonas aestuarii</name>
    <dbReference type="NCBI Taxonomy" id="1897729"/>
    <lineage>
        <taxon>Bacteria</taxon>
        <taxon>Pseudomonadati</taxon>
        <taxon>Pseudomonadota</taxon>
        <taxon>Gammaproteobacteria</taxon>
        <taxon>Oceanospirillales</taxon>
        <taxon>Halomonadaceae</taxon>
        <taxon>Halomonas</taxon>
    </lineage>
</organism>
<evidence type="ECO:0000256" key="7">
    <source>
        <dbReference type="ARBA" id="ARBA00022692"/>
    </source>
</evidence>
<dbReference type="SMART" id="SM00448">
    <property type="entry name" value="REC"/>
    <property type="match status" value="1"/>
</dbReference>
<feature type="domain" description="Response regulatory" evidence="19">
    <location>
        <begin position="490"/>
        <end position="607"/>
    </location>
</feature>
<dbReference type="SMART" id="SM00387">
    <property type="entry name" value="HATPase_c"/>
    <property type="match status" value="1"/>
</dbReference>
<feature type="modified residue" description="Phosphohistidine" evidence="14">
    <location>
        <position position="672"/>
    </location>
</feature>
<comment type="catalytic activity">
    <reaction evidence="1">
        <text>ATP + protein L-histidine = ADP + protein N-phospho-L-histidine.</text>
        <dbReference type="EC" id="2.7.13.3"/>
    </reaction>
</comment>
<dbReference type="GO" id="GO:0000155">
    <property type="term" value="F:phosphorelay sensor kinase activity"/>
    <property type="evidence" value="ECO:0007669"/>
    <property type="project" value="InterPro"/>
</dbReference>
<dbReference type="KEGG" id="hsi:BOX17_04285"/>
<name>A0A1J0VDX7_9GAMM</name>
<dbReference type="GO" id="GO:0005886">
    <property type="term" value="C:plasma membrane"/>
    <property type="evidence" value="ECO:0007669"/>
    <property type="project" value="UniProtKB-SubCell"/>
</dbReference>
<accession>A0A1J0VDX7</accession>
<dbReference type="Proteomes" id="UP000181985">
    <property type="component" value="Chromosome"/>
</dbReference>
<dbReference type="FunFam" id="3.30.565.10:FF:000010">
    <property type="entry name" value="Sensor histidine kinase RcsC"/>
    <property type="match status" value="1"/>
</dbReference>
<dbReference type="Pfam" id="PF01627">
    <property type="entry name" value="Hpt"/>
    <property type="match status" value="1"/>
</dbReference>
<evidence type="ECO:0000256" key="12">
    <source>
        <dbReference type="ARBA" id="ARBA00023012"/>
    </source>
</evidence>
<evidence type="ECO:0000256" key="5">
    <source>
        <dbReference type="ARBA" id="ARBA00022553"/>
    </source>
</evidence>
<dbReference type="EMBL" id="CP018139">
    <property type="protein sequence ID" value="APE30233.1"/>
    <property type="molecule type" value="Genomic_DNA"/>
</dbReference>
<evidence type="ECO:0000256" key="8">
    <source>
        <dbReference type="ARBA" id="ARBA00022741"/>
    </source>
</evidence>
<dbReference type="InterPro" id="IPR008207">
    <property type="entry name" value="Sig_transdc_His_kin_Hpt_dom"/>
</dbReference>
<dbReference type="Pfam" id="PF00512">
    <property type="entry name" value="HisKA"/>
    <property type="match status" value="1"/>
</dbReference>
<evidence type="ECO:0000256" key="1">
    <source>
        <dbReference type="ARBA" id="ARBA00000085"/>
    </source>
</evidence>
<reference evidence="22" key="1">
    <citation type="submission" date="2016-11" db="EMBL/GenBank/DDBJ databases">
        <title>Halolamina sediminis sp. nov., an extremely halophilic archaeon isolated from solar salt.</title>
        <authorList>
            <person name="Koh H.-W."/>
            <person name="Rani S."/>
            <person name="Park S.-J."/>
        </authorList>
    </citation>
    <scope>NUCLEOTIDE SEQUENCE [LARGE SCALE GENOMIC DNA]</scope>
    <source>
        <strain evidence="22">Hb3</strain>
    </source>
</reference>
<gene>
    <name evidence="21" type="ORF">BOX17_04285</name>
</gene>
<protein>
    <recommendedName>
        <fullName evidence="3">histidine kinase</fullName>
        <ecNumber evidence="3">2.7.13.3</ecNumber>
    </recommendedName>
</protein>
<dbReference type="PRINTS" id="PR00344">
    <property type="entry name" value="BCTRLSENSOR"/>
</dbReference>
<dbReference type="AlphaFoldDB" id="A0A1J0VDX7"/>
<dbReference type="PROSITE" id="PS50110">
    <property type="entry name" value="RESPONSE_REGULATORY"/>
    <property type="match status" value="1"/>
</dbReference>
<dbReference type="InterPro" id="IPR004358">
    <property type="entry name" value="Sig_transdc_His_kin-like_C"/>
</dbReference>
<feature type="coiled-coil region" evidence="16">
    <location>
        <begin position="123"/>
        <end position="150"/>
    </location>
</feature>
<keyword evidence="4" id="KW-1003">Cell membrane</keyword>
<dbReference type="Gene3D" id="1.10.287.130">
    <property type="match status" value="1"/>
</dbReference>
<evidence type="ECO:0000256" key="16">
    <source>
        <dbReference type="SAM" id="Coils"/>
    </source>
</evidence>
<feature type="transmembrane region" description="Helical" evidence="17">
    <location>
        <begin position="21"/>
        <end position="46"/>
    </location>
</feature>
<dbReference type="PANTHER" id="PTHR45339">
    <property type="entry name" value="HYBRID SIGNAL TRANSDUCTION HISTIDINE KINASE J"/>
    <property type="match status" value="1"/>
</dbReference>
<dbReference type="CDD" id="cd16922">
    <property type="entry name" value="HATPase_EvgS-ArcB-TorS-like"/>
    <property type="match status" value="1"/>
</dbReference>
<dbReference type="SUPFAM" id="SSF47384">
    <property type="entry name" value="Homodimeric domain of signal transducing histidine kinase"/>
    <property type="match status" value="1"/>
</dbReference>
<keyword evidence="12" id="KW-0902">Two-component regulatory system</keyword>
<dbReference type="InterPro" id="IPR005467">
    <property type="entry name" value="His_kinase_dom"/>
</dbReference>
<evidence type="ECO:0000256" key="3">
    <source>
        <dbReference type="ARBA" id="ARBA00012438"/>
    </source>
</evidence>
<dbReference type="InterPro" id="IPR036097">
    <property type="entry name" value="HisK_dim/P_sf"/>
</dbReference>
<feature type="domain" description="HPt" evidence="20">
    <location>
        <begin position="633"/>
        <end position="726"/>
    </location>
</feature>
<keyword evidence="8" id="KW-0547">Nucleotide-binding</keyword>
<evidence type="ECO:0000256" key="13">
    <source>
        <dbReference type="ARBA" id="ARBA00023136"/>
    </source>
</evidence>
<dbReference type="InterPro" id="IPR003594">
    <property type="entry name" value="HATPase_dom"/>
</dbReference>
<proteinExistence type="predicted"/>
<dbReference type="CDD" id="cd00088">
    <property type="entry name" value="HPT"/>
    <property type="match status" value="1"/>
</dbReference>
<keyword evidence="11 17" id="KW-1133">Transmembrane helix</keyword>
<evidence type="ECO:0000259" key="19">
    <source>
        <dbReference type="PROSITE" id="PS50110"/>
    </source>
</evidence>
<dbReference type="Gene3D" id="3.40.50.2300">
    <property type="match status" value="1"/>
</dbReference>
<keyword evidence="13 17" id="KW-0472">Membrane</keyword>
<evidence type="ECO:0000313" key="21">
    <source>
        <dbReference type="EMBL" id="APE30233.1"/>
    </source>
</evidence>
<evidence type="ECO:0000256" key="10">
    <source>
        <dbReference type="ARBA" id="ARBA00022840"/>
    </source>
</evidence>
<dbReference type="FunFam" id="1.10.287.130:FF:000004">
    <property type="entry name" value="Ethylene receptor 1"/>
    <property type="match status" value="1"/>
</dbReference>
<dbReference type="InterPro" id="IPR036641">
    <property type="entry name" value="HPT_dom_sf"/>
</dbReference>
<dbReference type="PROSITE" id="PS50894">
    <property type="entry name" value="HPT"/>
    <property type="match status" value="1"/>
</dbReference>
<evidence type="ECO:0000256" key="9">
    <source>
        <dbReference type="ARBA" id="ARBA00022777"/>
    </source>
</evidence>
<dbReference type="Pfam" id="PF02518">
    <property type="entry name" value="HATPase_c"/>
    <property type="match status" value="1"/>
</dbReference>
<dbReference type="GO" id="GO:0005524">
    <property type="term" value="F:ATP binding"/>
    <property type="evidence" value="ECO:0007669"/>
    <property type="project" value="UniProtKB-KW"/>
</dbReference>
<dbReference type="InterPro" id="IPR011006">
    <property type="entry name" value="CheY-like_superfamily"/>
</dbReference>
<evidence type="ECO:0000256" key="17">
    <source>
        <dbReference type="SAM" id="Phobius"/>
    </source>
</evidence>
<feature type="domain" description="Histidine kinase" evidence="18">
    <location>
        <begin position="250"/>
        <end position="467"/>
    </location>
</feature>
<dbReference type="Gene3D" id="3.30.565.10">
    <property type="entry name" value="Histidine kinase-like ATPase, C-terminal domain"/>
    <property type="match status" value="1"/>
</dbReference>
<evidence type="ECO:0000256" key="11">
    <source>
        <dbReference type="ARBA" id="ARBA00022989"/>
    </source>
</evidence>